<dbReference type="Proteomes" id="UP000664044">
    <property type="component" value="Unassembled WGS sequence"/>
</dbReference>
<proteinExistence type="predicted"/>
<accession>A0ABS3G6U4</accession>
<protein>
    <submittedName>
        <fullName evidence="1">Uncharacterized protein</fullName>
    </submittedName>
</protein>
<gene>
    <name evidence="1" type="ORF">J0656_14035</name>
</gene>
<comment type="caution">
    <text evidence="1">The sequence shown here is derived from an EMBL/GenBank/DDBJ whole genome shotgun (WGS) entry which is preliminary data.</text>
</comment>
<organism evidence="1 2">
    <name type="scientific">Flagellimonas aurea</name>
    <dbReference type="NCBI Taxonomy" id="2915619"/>
    <lineage>
        <taxon>Bacteria</taxon>
        <taxon>Pseudomonadati</taxon>
        <taxon>Bacteroidota</taxon>
        <taxon>Flavobacteriia</taxon>
        <taxon>Flavobacteriales</taxon>
        <taxon>Flavobacteriaceae</taxon>
        <taxon>Flagellimonas</taxon>
    </lineage>
</organism>
<dbReference type="EMBL" id="JAFLNL010000008">
    <property type="protein sequence ID" value="MBO0355139.1"/>
    <property type="molecule type" value="Genomic_DNA"/>
</dbReference>
<reference evidence="1 2" key="1">
    <citation type="submission" date="2021-03" db="EMBL/GenBank/DDBJ databases">
        <title>Muricauda lutimaris sp. nov. and Muricauda ruestringensis sp. nov, two marine members of the Flavobacteriaceae isolated from deep sea sediments of Western Pacific.</title>
        <authorList>
            <person name="Zhao S."/>
            <person name="Liu R."/>
        </authorList>
    </citation>
    <scope>NUCLEOTIDE SEQUENCE [LARGE SCALE GENOMIC DNA]</scope>
    <source>
        <strain evidence="1 2">BC31-1-A7</strain>
    </source>
</reference>
<dbReference type="RefSeq" id="WP_207034980.1">
    <property type="nucleotide sequence ID" value="NZ_JAFLNL010000008.1"/>
</dbReference>
<evidence type="ECO:0000313" key="2">
    <source>
        <dbReference type="Proteomes" id="UP000664044"/>
    </source>
</evidence>
<keyword evidence="2" id="KW-1185">Reference proteome</keyword>
<name>A0ABS3G6U4_9FLAO</name>
<evidence type="ECO:0000313" key="1">
    <source>
        <dbReference type="EMBL" id="MBO0355139.1"/>
    </source>
</evidence>
<sequence>MVKYNDCITQEDLPKRHFLFTHQITHQHLEPEYSKVNESARKYGMSLDSTLKSMSTVDAHDFIHKTFQDAKSEASREDISEMQRHYQFEIMRMCLDKDKHLNQNTIGRIL</sequence>